<dbReference type="InterPro" id="IPR019223">
    <property type="entry name" value="DUF2147"/>
</dbReference>
<evidence type="ECO:0000256" key="1">
    <source>
        <dbReference type="SAM" id="SignalP"/>
    </source>
</evidence>
<evidence type="ECO:0000259" key="2">
    <source>
        <dbReference type="Pfam" id="PF09917"/>
    </source>
</evidence>
<keyword evidence="1" id="KW-0732">Signal</keyword>
<feature type="signal peptide" evidence="1">
    <location>
        <begin position="1"/>
        <end position="24"/>
    </location>
</feature>
<dbReference type="PANTHER" id="PTHR36919">
    <property type="entry name" value="BLR1215 PROTEIN"/>
    <property type="match status" value="1"/>
</dbReference>
<comment type="caution">
    <text evidence="3">The sequence shown here is derived from an EMBL/GenBank/DDBJ whole genome shotgun (WGS) entry which is preliminary data.</text>
</comment>
<organism evidence="3 4">
    <name type="scientific">Labrys monachus</name>
    <dbReference type="NCBI Taxonomy" id="217067"/>
    <lineage>
        <taxon>Bacteria</taxon>
        <taxon>Pseudomonadati</taxon>
        <taxon>Pseudomonadota</taxon>
        <taxon>Alphaproteobacteria</taxon>
        <taxon>Hyphomicrobiales</taxon>
        <taxon>Xanthobacteraceae</taxon>
        <taxon>Labrys</taxon>
    </lineage>
</organism>
<keyword evidence="4" id="KW-1185">Reference proteome</keyword>
<proteinExistence type="predicted"/>
<dbReference type="Gene3D" id="2.40.128.520">
    <property type="match status" value="1"/>
</dbReference>
<dbReference type="RefSeq" id="WP_307435059.1">
    <property type="nucleotide sequence ID" value="NZ_JAUSVK010000001.1"/>
</dbReference>
<evidence type="ECO:0000313" key="3">
    <source>
        <dbReference type="EMBL" id="MDQ0395802.1"/>
    </source>
</evidence>
<sequence length="134" mass="14527">MRKHLPIPCLAVAGMLSLSGGAEAQSAQAGHLRDAFGNWSRDDGQAKVRIAPCGKAVCATNTWIRDRDSSEKVGDRLEMTLKATGAAMWAGQAYDPKRRMTFAMTMTLSAGRLQTRGCMLGGLLCRNVGWTRVR</sequence>
<feature type="domain" description="DUF2147" evidence="2">
    <location>
        <begin position="37"/>
        <end position="132"/>
    </location>
</feature>
<reference evidence="3 4" key="1">
    <citation type="submission" date="2023-07" db="EMBL/GenBank/DDBJ databases">
        <title>Genomic Encyclopedia of Type Strains, Phase IV (KMG-IV): sequencing the most valuable type-strain genomes for metagenomic binning, comparative biology and taxonomic classification.</title>
        <authorList>
            <person name="Goeker M."/>
        </authorList>
    </citation>
    <scope>NUCLEOTIDE SEQUENCE [LARGE SCALE GENOMIC DNA]</scope>
    <source>
        <strain evidence="3 4">DSM 5896</strain>
    </source>
</reference>
<feature type="chain" id="PRO_5047100084" evidence="1">
    <location>
        <begin position="25"/>
        <end position="134"/>
    </location>
</feature>
<name>A0ABU0FMG3_9HYPH</name>
<dbReference type="Pfam" id="PF09917">
    <property type="entry name" value="DUF2147"/>
    <property type="match status" value="1"/>
</dbReference>
<accession>A0ABU0FMG3</accession>
<gene>
    <name evidence="3" type="ORF">J3R73_005594</name>
</gene>
<dbReference type="PANTHER" id="PTHR36919:SF2">
    <property type="entry name" value="BLL6627 PROTEIN"/>
    <property type="match status" value="1"/>
</dbReference>
<evidence type="ECO:0000313" key="4">
    <source>
        <dbReference type="Proteomes" id="UP001237448"/>
    </source>
</evidence>
<protein>
    <submittedName>
        <fullName evidence="3">Uncharacterized protein (DUF2147 family)</fullName>
    </submittedName>
</protein>
<dbReference type="EMBL" id="JAUSVK010000001">
    <property type="protein sequence ID" value="MDQ0395802.1"/>
    <property type="molecule type" value="Genomic_DNA"/>
</dbReference>
<dbReference type="Proteomes" id="UP001237448">
    <property type="component" value="Unassembled WGS sequence"/>
</dbReference>